<keyword evidence="2" id="KW-1185">Reference proteome</keyword>
<accession>A0A0P7AMJ5</accession>
<gene>
    <name evidence="1" type="ORF">I595_3584</name>
</gene>
<sequence length="39" mass="4570">MLHGAQLKNRVLLPNKSKILLVMSEFYPLNYRLVTIKRA</sequence>
<protein>
    <submittedName>
        <fullName evidence="1">Uncharacterized protein</fullName>
    </submittedName>
</protein>
<dbReference type="Proteomes" id="UP000050280">
    <property type="component" value="Unassembled WGS sequence"/>
</dbReference>
<name>A0A0P7AMJ5_9FLAO</name>
<evidence type="ECO:0000313" key="1">
    <source>
        <dbReference type="EMBL" id="KPM30289.1"/>
    </source>
</evidence>
<evidence type="ECO:0000313" key="2">
    <source>
        <dbReference type="Proteomes" id="UP000050280"/>
    </source>
</evidence>
<dbReference type="EMBL" id="LDJX01000011">
    <property type="protein sequence ID" value="KPM30289.1"/>
    <property type="molecule type" value="Genomic_DNA"/>
</dbReference>
<comment type="caution">
    <text evidence="1">The sequence shown here is derived from an EMBL/GenBank/DDBJ whole genome shotgun (WGS) entry which is preliminary data.</text>
</comment>
<dbReference type="AlphaFoldDB" id="A0A0P7AMJ5"/>
<dbReference type="STRING" id="1300341.I595_3584"/>
<proteinExistence type="predicted"/>
<organism evidence="1 2">
    <name type="scientific">Croceitalea dokdonensis DOKDO 023</name>
    <dbReference type="NCBI Taxonomy" id="1300341"/>
    <lineage>
        <taxon>Bacteria</taxon>
        <taxon>Pseudomonadati</taxon>
        <taxon>Bacteroidota</taxon>
        <taxon>Flavobacteriia</taxon>
        <taxon>Flavobacteriales</taxon>
        <taxon>Flavobacteriaceae</taxon>
        <taxon>Croceitalea</taxon>
    </lineage>
</organism>
<reference evidence="1 2" key="1">
    <citation type="submission" date="2015-09" db="EMBL/GenBank/DDBJ databases">
        <title>Genome sequence of the marine flavobacterium Croceitalea dokdonensis DOKDO 023 that contains proton- and sodium-pumping rhodopsins.</title>
        <authorList>
            <person name="Kwon S.-K."/>
            <person name="Lee H.K."/>
            <person name="Kwak M.-J."/>
            <person name="Kim J.F."/>
        </authorList>
    </citation>
    <scope>NUCLEOTIDE SEQUENCE [LARGE SCALE GENOMIC DNA]</scope>
    <source>
        <strain evidence="1 2">DOKDO 023</strain>
    </source>
</reference>